<sequence length="52" mass="5619">PRHDPGLGGQRGDGEAGPVCDGSHPNTIRDYLPHVTAEPKTSWKEPQTRKDG</sequence>
<keyword evidence="3" id="KW-1185">Reference proteome</keyword>
<dbReference type="AlphaFoldDB" id="A0A2U9C2B3"/>
<feature type="non-terminal residue" evidence="2">
    <location>
        <position position="52"/>
    </location>
</feature>
<organism evidence="2 3">
    <name type="scientific">Scophthalmus maximus</name>
    <name type="common">Turbot</name>
    <name type="synonym">Psetta maxima</name>
    <dbReference type="NCBI Taxonomy" id="52904"/>
    <lineage>
        <taxon>Eukaryota</taxon>
        <taxon>Metazoa</taxon>
        <taxon>Chordata</taxon>
        <taxon>Craniata</taxon>
        <taxon>Vertebrata</taxon>
        <taxon>Euteleostomi</taxon>
        <taxon>Actinopterygii</taxon>
        <taxon>Neopterygii</taxon>
        <taxon>Teleostei</taxon>
        <taxon>Neoteleostei</taxon>
        <taxon>Acanthomorphata</taxon>
        <taxon>Carangaria</taxon>
        <taxon>Pleuronectiformes</taxon>
        <taxon>Pleuronectoidei</taxon>
        <taxon>Scophthalmidae</taxon>
        <taxon>Scophthalmus</taxon>
    </lineage>
</organism>
<accession>A0A2U9C2B3</accession>
<proteinExistence type="predicted"/>
<evidence type="ECO:0000313" key="3">
    <source>
        <dbReference type="Proteomes" id="UP000246464"/>
    </source>
</evidence>
<name>A0A2U9C2B3_SCOMX</name>
<evidence type="ECO:0000313" key="2">
    <source>
        <dbReference type="EMBL" id="AWP09262.1"/>
    </source>
</evidence>
<dbReference type="EMBL" id="CP026253">
    <property type="protein sequence ID" value="AWP09262.1"/>
    <property type="molecule type" value="Genomic_DNA"/>
</dbReference>
<dbReference type="Proteomes" id="UP000246464">
    <property type="component" value="Chromosome 11"/>
</dbReference>
<feature type="non-terminal residue" evidence="2">
    <location>
        <position position="1"/>
    </location>
</feature>
<protein>
    <submittedName>
        <fullName evidence="2">Uncharacterized protein</fullName>
    </submittedName>
</protein>
<gene>
    <name evidence="2" type="ORF">SMAX5B_002689</name>
</gene>
<feature type="compositionally biased region" description="Gly residues" evidence="1">
    <location>
        <begin position="1"/>
        <end position="11"/>
    </location>
</feature>
<feature type="compositionally biased region" description="Basic and acidic residues" evidence="1">
    <location>
        <begin position="41"/>
        <end position="52"/>
    </location>
</feature>
<evidence type="ECO:0000256" key="1">
    <source>
        <dbReference type="SAM" id="MobiDB-lite"/>
    </source>
</evidence>
<feature type="region of interest" description="Disordered" evidence="1">
    <location>
        <begin position="1"/>
        <end position="52"/>
    </location>
</feature>
<reference evidence="2 3" key="1">
    <citation type="submission" date="2017-12" db="EMBL/GenBank/DDBJ databases">
        <title>Integrating genomic resources of turbot (Scophthalmus maximus) in depth evaluation of genetic and physical mapping variation across individuals.</title>
        <authorList>
            <person name="Martinez P."/>
        </authorList>
    </citation>
    <scope>NUCLEOTIDE SEQUENCE [LARGE SCALE GENOMIC DNA]</scope>
</reference>